<dbReference type="Proteomes" id="UP000189818">
    <property type="component" value="Unassembled WGS sequence"/>
</dbReference>
<keyword evidence="2" id="KW-1185">Reference proteome</keyword>
<reference evidence="2" key="1">
    <citation type="submission" date="2017-02" db="EMBL/GenBank/DDBJ databases">
        <authorList>
            <person name="Varghese N."/>
            <person name="Submissions S."/>
        </authorList>
    </citation>
    <scope>NUCLEOTIDE SEQUENCE [LARGE SCALE GENOMIC DNA]</scope>
    <source>
        <strain evidence="2">UM2</strain>
    </source>
</reference>
<organism evidence="1 2">
    <name type="scientific">Rhizorhabdus histidinilytica</name>
    <dbReference type="NCBI Taxonomy" id="439228"/>
    <lineage>
        <taxon>Bacteria</taxon>
        <taxon>Pseudomonadati</taxon>
        <taxon>Pseudomonadota</taxon>
        <taxon>Alphaproteobacteria</taxon>
        <taxon>Sphingomonadales</taxon>
        <taxon>Sphingomonadaceae</taxon>
        <taxon>Rhizorhabdus</taxon>
    </lineage>
</organism>
<dbReference type="GO" id="GO:0045436">
    <property type="term" value="F:lycopene beta cyclase activity"/>
    <property type="evidence" value="ECO:0007669"/>
    <property type="project" value="InterPro"/>
</dbReference>
<dbReference type="InterPro" id="IPR036188">
    <property type="entry name" value="FAD/NAD-bd_sf"/>
</dbReference>
<name>A0A1T5DAM7_9SPHN</name>
<dbReference type="GO" id="GO:0016117">
    <property type="term" value="P:carotenoid biosynthetic process"/>
    <property type="evidence" value="ECO:0007669"/>
    <property type="project" value="InterPro"/>
</dbReference>
<evidence type="ECO:0000313" key="1">
    <source>
        <dbReference type="EMBL" id="SKB68661.1"/>
    </source>
</evidence>
<dbReference type="SUPFAM" id="SSF51905">
    <property type="entry name" value="FAD/NAD(P)-binding domain"/>
    <property type="match status" value="1"/>
</dbReference>
<dbReference type="OrthoDB" id="5793379at2"/>
<dbReference type="NCBIfam" id="TIGR01789">
    <property type="entry name" value="lycopene_cycl"/>
    <property type="match status" value="1"/>
</dbReference>
<dbReference type="AlphaFoldDB" id="A0A1T5DAM7"/>
<accession>A0A1T5DAM7</accession>
<dbReference type="STRING" id="439228.SAMN06295920_10544"/>
<proteinExistence type="predicted"/>
<dbReference type="RefSeq" id="WP_079648440.1">
    <property type="nucleotide sequence ID" value="NZ_FUYM01000005.1"/>
</dbReference>
<gene>
    <name evidence="1" type="ORF">SAMN06295920_10544</name>
</gene>
<evidence type="ECO:0000313" key="2">
    <source>
        <dbReference type="Proteomes" id="UP000189818"/>
    </source>
</evidence>
<sequence length="380" mass="41673">MSGVMCDLAIIGGGLSGGLIALAARRARPDRRVLLIEAAPTLGGAHLWSFLDSDLEAEDRPLLEPLVNYGWREFAVIFPLYKRALPFPFYSIRSDRFDAALREAMPAESILTGRRALGVSPDGVVLEDGTLIGAGGVIDARGPGDLSLLDLHYRKFVGYELTLDGPHSVRRATLIDAAADPAEGFQYMEMLPIESDRLFIEDVRYESWPDMDMADHGNRIVNHAARFGWRIRSSARGQAGILPIALGGDFADYWRSGGEGVAKAGLRAGLFHPVTGNSLADAARIARLVAEADDWSGTALHAMLHDHAARAWAKRAYYRRFATRMLRDTAPAEGYRMLESLYAMDADLIARFHAMRLGFADRMALSLGEGPMPVGAMFRR</sequence>
<protein>
    <submittedName>
        <fullName evidence="1">Lycopene beta-cyclase</fullName>
    </submittedName>
</protein>
<dbReference type="EMBL" id="FUYM01000005">
    <property type="protein sequence ID" value="SKB68661.1"/>
    <property type="molecule type" value="Genomic_DNA"/>
</dbReference>
<dbReference type="InterPro" id="IPR008461">
    <property type="entry name" value="CrtY"/>
</dbReference>
<dbReference type="Pfam" id="PF05834">
    <property type="entry name" value="Lycopene_cycl"/>
    <property type="match status" value="1"/>
</dbReference>